<evidence type="ECO:0000313" key="2">
    <source>
        <dbReference type="Proteomes" id="UP001162131"/>
    </source>
</evidence>
<reference evidence="1" key="1">
    <citation type="submission" date="2021-09" db="EMBL/GenBank/DDBJ databases">
        <authorList>
            <consortium name="AG Swart"/>
            <person name="Singh M."/>
            <person name="Singh A."/>
            <person name="Seah K."/>
            <person name="Emmerich C."/>
        </authorList>
    </citation>
    <scope>NUCLEOTIDE SEQUENCE</scope>
    <source>
        <strain evidence="1">ATCC30299</strain>
    </source>
</reference>
<gene>
    <name evidence="1" type="ORF">BSTOLATCC_MIC36584</name>
</gene>
<sequence length="72" mass="8502">MASNFINMNIMHDHSPRTPKAEWPMFAHYERRISNAKDITAETLSYFNQQGNKSVMIKFILSLPPINVHQRW</sequence>
<dbReference type="Proteomes" id="UP001162131">
    <property type="component" value="Unassembled WGS sequence"/>
</dbReference>
<accession>A0AAU9JC22</accession>
<evidence type="ECO:0000313" key="1">
    <source>
        <dbReference type="EMBL" id="CAG9324805.1"/>
    </source>
</evidence>
<name>A0AAU9JC22_9CILI</name>
<comment type="caution">
    <text evidence="1">The sequence shown here is derived from an EMBL/GenBank/DDBJ whole genome shotgun (WGS) entry which is preliminary data.</text>
</comment>
<dbReference type="EMBL" id="CAJZBQ010000036">
    <property type="protein sequence ID" value="CAG9324805.1"/>
    <property type="molecule type" value="Genomic_DNA"/>
</dbReference>
<proteinExistence type="predicted"/>
<protein>
    <submittedName>
        <fullName evidence="1">Uncharacterized protein</fullName>
    </submittedName>
</protein>
<keyword evidence="2" id="KW-1185">Reference proteome</keyword>
<organism evidence="1 2">
    <name type="scientific">Blepharisma stoltei</name>
    <dbReference type="NCBI Taxonomy" id="1481888"/>
    <lineage>
        <taxon>Eukaryota</taxon>
        <taxon>Sar</taxon>
        <taxon>Alveolata</taxon>
        <taxon>Ciliophora</taxon>
        <taxon>Postciliodesmatophora</taxon>
        <taxon>Heterotrichea</taxon>
        <taxon>Heterotrichida</taxon>
        <taxon>Blepharismidae</taxon>
        <taxon>Blepharisma</taxon>
    </lineage>
</organism>
<dbReference type="AlphaFoldDB" id="A0AAU9JC22"/>